<dbReference type="InterPro" id="IPR050259">
    <property type="entry name" value="SDR"/>
</dbReference>
<gene>
    <name evidence="3" type="ORF">GCM10007175_13650</name>
</gene>
<dbReference type="EMBL" id="BMKV01000002">
    <property type="protein sequence ID" value="GGI77788.1"/>
    <property type="molecule type" value="Genomic_DNA"/>
</dbReference>
<dbReference type="PRINTS" id="PR00080">
    <property type="entry name" value="SDRFAMILY"/>
</dbReference>
<comment type="caution">
    <text evidence="3">The sequence shown here is derived from an EMBL/GenBank/DDBJ whole genome shotgun (WGS) entry which is preliminary data.</text>
</comment>
<dbReference type="Gene3D" id="3.40.50.720">
    <property type="entry name" value="NAD(P)-binding Rossmann-like Domain"/>
    <property type="match status" value="1"/>
</dbReference>
<dbReference type="SUPFAM" id="SSF51735">
    <property type="entry name" value="NAD(P)-binding Rossmann-fold domains"/>
    <property type="match status" value="1"/>
</dbReference>
<name>A0ABQ2CE00_9MICC</name>
<reference evidence="4" key="1">
    <citation type="journal article" date="2019" name="Int. J. Syst. Evol. Microbiol.">
        <title>The Global Catalogue of Microorganisms (GCM) 10K type strain sequencing project: providing services to taxonomists for standard genome sequencing and annotation.</title>
        <authorList>
            <consortium name="The Broad Institute Genomics Platform"/>
            <consortium name="The Broad Institute Genome Sequencing Center for Infectious Disease"/>
            <person name="Wu L."/>
            <person name="Ma J."/>
        </authorList>
    </citation>
    <scope>NUCLEOTIDE SEQUENCE [LARGE SCALE GENOMIC DNA]</scope>
    <source>
        <strain evidence="4">CGMCC 1.3601</strain>
    </source>
</reference>
<accession>A0ABQ2CE00</accession>
<dbReference type="InterPro" id="IPR002347">
    <property type="entry name" value="SDR_fam"/>
</dbReference>
<keyword evidence="4" id="KW-1185">Reference proteome</keyword>
<dbReference type="PRINTS" id="PR00081">
    <property type="entry name" value="GDHRDH"/>
</dbReference>
<sequence>MHDTAGFTPCTAIVTGSDSGIGKAAAVALARAGMDVGVTWHSDKAGAEDTGEEIRRLGRKAVVRQLDTTDLRAAGAVVDELADGLGGVDVFVNNAGAGDGTKFLDLDVDTWMRTLDTNLNGAFVCLQAAARRMVKAGRGGRLIAVTSVHEFQPRVGASAYDASKHGLGGLMKTLALSLPGMESPPTAWRRGRSPRR</sequence>
<proteinExistence type="inferred from homology"/>
<dbReference type="Proteomes" id="UP000658754">
    <property type="component" value="Unassembled WGS sequence"/>
</dbReference>
<dbReference type="PANTHER" id="PTHR42879:SF2">
    <property type="entry name" value="3-OXOACYL-[ACYL-CARRIER-PROTEIN] REDUCTASE FABG"/>
    <property type="match status" value="1"/>
</dbReference>
<evidence type="ECO:0000256" key="1">
    <source>
        <dbReference type="ARBA" id="ARBA00006484"/>
    </source>
</evidence>
<evidence type="ECO:0000313" key="4">
    <source>
        <dbReference type="Proteomes" id="UP000658754"/>
    </source>
</evidence>
<evidence type="ECO:0000313" key="3">
    <source>
        <dbReference type="EMBL" id="GGI77788.1"/>
    </source>
</evidence>
<protein>
    <submittedName>
        <fullName evidence="3">Uncharacterized protein</fullName>
    </submittedName>
</protein>
<dbReference type="PANTHER" id="PTHR42879">
    <property type="entry name" value="3-OXOACYL-(ACYL-CARRIER-PROTEIN) REDUCTASE"/>
    <property type="match status" value="1"/>
</dbReference>
<comment type="similarity">
    <text evidence="1 2">Belongs to the short-chain dehydrogenases/reductases (SDR) family.</text>
</comment>
<dbReference type="InterPro" id="IPR036291">
    <property type="entry name" value="NAD(P)-bd_dom_sf"/>
</dbReference>
<evidence type="ECO:0000256" key="2">
    <source>
        <dbReference type="RuleBase" id="RU000363"/>
    </source>
</evidence>
<organism evidence="3 4">
    <name type="scientific">Pseudarthrobacter scleromae</name>
    <dbReference type="NCBI Taxonomy" id="158897"/>
    <lineage>
        <taxon>Bacteria</taxon>
        <taxon>Bacillati</taxon>
        <taxon>Actinomycetota</taxon>
        <taxon>Actinomycetes</taxon>
        <taxon>Micrococcales</taxon>
        <taxon>Micrococcaceae</taxon>
        <taxon>Pseudarthrobacter</taxon>
    </lineage>
</organism>
<dbReference type="Pfam" id="PF00106">
    <property type="entry name" value="adh_short"/>
    <property type="match status" value="1"/>
</dbReference>